<dbReference type="InterPro" id="IPR001841">
    <property type="entry name" value="Znf_RING"/>
</dbReference>
<dbReference type="FunFam" id="3.30.40.10:FF:000230">
    <property type="entry name" value="RBR-type E3 ubiquitin transferase"/>
    <property type="match status" value="1"/>
</dbReference>
<dbReference type="Pfam" id="PF01485">
    <property type="entry name" value="IBR"/>
    <property type="match status" value="2"/>
</dbReference>
<comment type="function">
    <text evidence="3">Might act as an E3 ubiquitin-protein ligase, or as part of E3 complex, which accepts ubiquitin from specific E2 ubiquitin-conjugating enzymes and then transfers it to substrates.</text>
</comment>
<keyword evidence="17" id="KW-1185">Reference proteome</keyword>
<evidence type="ECO:0000256" key="9">
    <source>
        <dbReference type="ARBA" id="ARBA00022771"/>
    </source>
</evidence>
<evidence type="ECO:0000256" key="6">
    <source>
        <dbReference type="ARBA" id="ARBA00022679"/>
    </source>
</evidence>
<evidence type="ECO:0000259" key="15">
    <source>
        <dbReference type="PROSITE" id="PS51873"/>
    </source>
</evidence>
<protein>
    <recommendedName>
        <fullName evidence="5">RBR-type E3 ubiquitin transferase</fullName>
        <ecNumber evidence="5">2.3.2.31</ecNumber>
    </recommendedName>
</protein>
<evidence type="ECO:0000256" key="13">
    <source>
        <dbReference type="SAM" id="MobiDB-lite"/>
    </source>
</evidence>
<dbReference type="InterPro" id="IPR044066">
    <property type="entry name" value="TRIAD_supradom"/>
</dbReference>
<evidence type="ECO:0000256" key="2">
    <source>
        <dbReference type="ARBA" id="ARBA00001947"/>
    </source>
</evidence>
<evidence type="ECO:0000256" key="3">
    <source>
        <dbReference type="ARBA" id="ARBA00003976"/>
    </source>
</evidence>
<dbReference type="SMART" id="SM00647">
    <property type="entry name" value="IBR"/>
    <property type="match status" value="2"/>
</dbReference>
<evidence type="ECO:0000256" key="12">
    <source>
        <dbReference type="PROSITE-ProRule" id="PRU00175"/>
    </source>
</evidence>
<feature type="region of interest" description="Disordered" evidence="13">
    <location>
        <begin position="79"/>
        <end position="99"/>
    </location>
</feature>
<evidence type="ECO:0000256" key="8">
    <source>
        <dbReference type="ARBA" id="ARBA00022737"/>
    </source>
</evidence>
<dbReference type="Gene3D" id="1.20.120.1750">
    <property type="match status" value="1"/>
</dbReference>
<comment type="similarity">
    <text evidence="4">Belongs to the RBR family. Ariadne subfamily.</text>
</comment>
<proteinExistence type="inferred from homology"/>
<accession>A0AAV0GL92</accession>
<evidence type="ECO:0000256" key="4">
    <source>
        <dbReference type="ARBA" id="ARBA00005884"/>
    </source>
</evidence>
<dbReference type="GO" id="GO:0061630">
    <property type="term" value="F:ubiquitin protein ligase activity"/>
    <property type="evidence" value="ECO:0007669"/>
    <property type="project" value="UniProtKB-EC"/>
</dbReference>
<dbReference type="InterPro" id="IPR031127">
    <property type="entry name" value="E3_UB_ligase_RBR"/>
</dbReference>
<comment type="cofactor">
    <cofactor evidence="2">
        <name>Zn(2+)</name>
        <dbReference type="ChEBI" id="CHEBI:29105"/>
    </cofactor>
</comment>
<organism evidence="16 17">
    <name type="scientific">Cuscuta epithymum</name>
    <dbReference type="NCBI Taxonomy" id="186058"/>
    <lineage>
        <taxon>Eukaryota</taxon>
        <taxon>Viridiplantae</taxon>
        <taxon>Streptophyta</taxon>
        <taxon>Embryophyta</taxon>
        <taxon>Tracheophyta</taxon>
        <taxon>Spermatophyta</taxon>
        <taxon>Magnoliopsida</taxon>
        <taxon>eudicotyledons</taxon>
        <taxon>Gunneridae</taxon>
        <taxon>Pentapetalae</taxon>
        <taxon>asterids</taxon>
        <taxon>lamiids</taxon>
        <taxon>Solanales</taxon>
        <taxon>Convolvulaceae</taxon>
        <taxon>Cuscuteae</taxon>
        <taxon>Cuscuta</taxon>
        <taxon>Cuscuta subgen. Cuscuta</taxon>
    </lineage>
</organism>
<reference evidence="16" key="1">
    <citation type="submission" date="2022-07" db="EMBL/GenBank/DDBJ databases">
        <authorList>
            <person name="Macas J."/>
            <person name="Novak P."/>
            <person name="Neumann P."/>
        </authorList>
    </citation>
    <scope>NUCLEOTIDE SEQUENCE</scope>
</reference>
<dbReference type="GO" id="GO:0016567">
    <property type="term" value="P:protein ubiquitination"/>
    <property type="evidence" value="ECO:0007669"/>
    <property type="project" value="InterPro"/>
</dbReference>
<evidence type="ECO:0000313" key="17">
    <source>
        <dbReference type="Proteomes" id="UP001152523"/>
    </source>
</evidence>
<feature type="domain" description="RING-type" evidence="14">
    <location>
        <begin position="103"/>
        <end position="148"/>
    </location>
</feature>
<keyword evidence="10" id="KW-0833">Ubl conjugation pathway</keyword>
<keyword evidence="9 12" id="KW-0863">Zinc-finger</keyword>
<dbReference type="InterPro" id="IPR017907">
    <property type="entry name" value="Znf_RING_CS"/>
</dbReference>
<dbReference type="CDD" id="cd22582">
    <property type="entry name" value="BRcat_RBR_unk"/>
    <property type="match status" value="1"/>
</dbReference>
<evidence type="ECO:0000256" key="5">
    <source>
        <dbReference type="ARBA" id="ARBA00012251"/>
    </source>
</evidence>
<feature type="domain" description="RING-type" evidence="15">
    <location>
        <begin position="99"/>
        <end position="304"/>
    </location>
</feature>
<dbReference type="PROSITE" id="PS51873">
    <property type="entry name" value="TRIAD"/>
    <property type="match status" value="1"/>
</dbReference>
<evidence type="ECO:0000256" key="1">
    <source>
        <dbReference type="ARBA" id="ARBA00001798"/>
    </source>
</evidence>
<evidence type="ECO:0000256" key="7">
    <source>
        <dbReference type="ARBA" id="ARBA00022723"/>
    </source>
</evidence>
<dbReference type="CDD" id="cd22584">
    <property type="entry name" value="Rcat_RBR_unk"/>
    <property type="match status" value="1"/>
</dbReference>
<keyword evidence="8" id="KW-0677">Repeat</keyword>
<name>A0AAV0GL92_9ASTE</name>
<keyword evidence="7" id="KW-0479">Metal-binding</keyword>
<dbReference type="EMBL" id="CAMAPF010001230">
    <property type="protein sequence ID" value="CAH9148731.1"/>
    <property type="molecule type" value="Genomic_DNA"/>
</dbReference>
<keyword evidence="6" id="KW-0808">Transferase</keyword>
<evidence type="ECO:0000256" key="10">
    <source>
        <dbReference type="ARBA" id="ARBA00022786"/>
    </source>
</evidence>
<evidence type="ECO:0000313" key="16">
    <source>
        <dbReference type="EMBL" id="CAH9148731.1"/>
    </source>
</evidence>
<dbReference type="EC" id="2.3.2.31" evidence="5"/>
<dbReference type="PANTHER" id="PTHR11685">
    <property type="entry name" value="RBR FAMILY RING FINGER AND IBR DOMAIN-CONTAINING"/>
    <property type="match status" value="1"/>
</dbReference>
<dbReference type="SMART" id="SM00184">
    <property type="entry name" value="RING"/>
    <property type="match status" value="1"/>
</dbReference>
<dbReference type="Gene3D" id="3.30.40.10">
    <property type="entry name" value="Zinc/RING finger domain, C3HC4 (zinc finger)"/>
    <property type="match status" value="1"/>
</dbReference>
<dbReference type="PROSITE" id="PS00518">
    <property type="entry name" value="ZF_RING_1"/>
    <property type="match status" value="1"/>
</dbReference>
<comment type="catalytic activity">
    <reaction evidence="1">
        <text>[E2 ubiquitin-conjugating enzyme]-S-ubiquitinyl-L-cysteine + [acceptor protein]-L-lysine = [E2 ubiquitin-conjugating enzyme]-L-cysteine + [acceptor protein]-N(6)-ubiquitinyl-L-lysine.</text>
        <dbReference type="EC" id="2.3.2.31"/>
    </reaction>
</comment>
<evidence type="ECO:0000259" key="14">
    <source>
        <dbReference type="PROSITE" id="PS50089"/>
    </source>
</evidence>
<dbReference type="Proteomes" id="UP001152523">
    <property type="component" value="Unassembled WGS sequence"/>
</dbReference>
<dbReference type="GO" id="GO:0008270">
    <property type="term" value="F:zinc ion binding"/>
    <property type="evidence" value="ECO:0007669"/>
    <property type="project" value="UniProtKB-KW"/>
</dbReference>
<gene>
    <name evidence="16" type="ORF">CEPIT_LOCUS44735</name>
</gene>
<dbReference type="InterPro" id="IPR013083">
    <property type="entry name" value="Znf_RING/FYVE/PHD"/>
</dbReference>
<dbReference type="SUPFAM" id="SSF57850">
    <property type="entry name" value="RING/U-box"/>
    <property type="match status" value="3"/>
</dbReference>
<dbReference type="AlphaFoldDB" id="A0AAV0GL92"/>
<dbReference type="PROSITE" id="PS50089">
    <property type="entry name" value="ZF_RING_2"/>
    <property type="match status" value="1"/>
</dbReference>
<dbReference type="InterPro" id="IPR002867">
    <property type="entry name" value="IBR_dom"/>
</dbReference>
<evidence type="ECO:0000256" key="11">
    <source>
        <dbReference type="ARBA" id="ARBA00022833"/>
    </source>
</evidence>
<keyword evidence="11" id="KW-0862">Zinc</keyword>
<sequence>MASSDSYVDDFYFSALYDADEIFPVSDEKYAEELQLQEALVSSSAVVISPVAPSTASSLGEYLCTSYASYNQDSWIRPGSSDKNAKKSGEQSSETGESSEPFCGICMDKKPGEEMFRSNSCRHSYCTECIGRHVAVKIQENISSVKCPDVSCRRLIDPHLCRSIVPKEVFERWDDAICESLILGSQKFYCPFRDCSAIMVDDGEEEVTVSECPECRRLFCARCRVVWHAGIDCEEYQALNEDEKGKDDVMMLGLAKEKQWRRCPFCRFYVEKKDGCLHITCRCGQHFCYGCGAKYTSSHSCQRI</sequence>
<comment type="caution">
    <text evidence="16">The sequence shown here is derived from an EMBL/GenBank/DDBJ whole genome shotgun (WGS) entry which is preliminary data.</text>
</comment>
<feature type="compositionally biased region" description="Low complexity" evidence="13">
    <location>
        <begin position="90"/>
        <end position="99"/>
    </location>
</feature>